<gene>
    <name evidence="2" type="ORF">g.3301</name>
</gene>
<evidence type="ECO:0000259" key="1">
    <source>
        <dbReference type="Pfam" id="PF12017"/>
    </source>
</evidence>
<protein>
    <recommendedName>
        <fullName evidence="1">THAP9-like helix-turn-helix domain-containing protein</fullName>
    </recommendedName>
</protein>
<feature type="non-terminal residue" evidence="2">
    <location>
        <position position="155"/>
    </location>
</feature>
<feature type="non-terminal residue" evidence="2">
    <location>
        <position position="1"/>
    </location>
</feature>
<dbReference type="Pfam" id="PF12017">
    <property type="entry name" value="Tnp_P_element"/>
    <property type="match status" value="1"/>
</dbReference>
<reference evidence="2" key="1">
    <citation type="submission" date="2015-11" db="EMBL/GenBank/DDBJ databases">
        <title>De novo transcriptome assembly of four potential Pierce s Disease insect vectors from Arizona vineyards.</title>
        <authorList>
            <person name="Tassone E.E."/>
        </authorList>
    </citation>
    <scope>NUCLEOTIDE SEQUENCE</scope>
</reference>
<feature type="domain" description="THAP9-like helix-turn-helix" evidence="1">
    <location>
        <begin position="42"/>
        <end position="117"/>
    </location>
</feature>
<dbReference type="AlphaFoldDB" id="A0A1B6GJZ5"/>
<dbReference type="InterPro" id="IPR021896">
    <property type="entry name" value="THAP9-like_HTH"/>
</dbReference>
<proteinExistence type="predicted"/>
<organism evidence="2">
    <name type="scientific">Cuerna arida</name>
    <dbReference type="NCBI Taxonomy" id="1464854"/>
    <lineage>
        <taxon>Eukaryota</taxon>
        <taxon>Metazoa</taxon>
        <taxon>Ecdysozoa</taxon>
        <taxon>Arthropoda</taxon>
        <taxon>Hexapoda</taxon>
        <taxon>Insecta</taxon>
        <taxon>Pterygota</taxon>
        <taxon>Neoptera</taxon>
        <taxon>Paraneoptera</taxon>
        <taxon>Hemiptera</taxon>
        <taxon>Auchenorrhyncha</taxon>
        <taxon>Membracoidea</taxon>
        <taxon>Cicadellidae</taxon>
        <taxon>Cicadellinae</taxon>
        <taxon>Proconiini</taxon>
        <taxon>Cuerna</taxon>
    </lineage>
</organism>
<name>A0A1B6GJZ5_9HEMI</name>
<sequence>NLMSERIKNLESENRELKVQIETLTKNHKLEKSSLFDELKQLKTKSYDTENQITFILSKIFTPGQVKTLLNPKKRVRWTNEDIACAISLRSVSAKAYRYLRNKLKYPLPALSSLRKWGSKFDCSPGILKQVLLILETYSKTMSEFEKLACLTFDE</sequence>
<dbReference type="EMBL" id="GECZ01006990">
    <property type="protein sequence ID" value="JAS62779.1"/>
    <property type="molecule type" value="Transcribed_RNA"/>
</dbReference>
<evidence type="ECO:0000313" key="2">
    <source>
        <dbReference type="EMBL" id="JAS62779.1"/>
    </source>
</evidence>
<accession>A0A1B6GJZ5</accession>